<feature type="binding site" evidence="5">
    <location>
        <position position="282"/>
    </location>
    <ligand>
        <name>Mg(2+)</name>
        <dbReference type="ChEBI" id="CHEBI:18420"/>
        <label>2</label>
    </ligand>
</feature>
<dbReference type="GO" id="GO:0046872">
    <property type="term" value="F:metal ion binding"/>
    <property type="evidence" value="ECO:0007669"/>
    <property type="project" value="UniProtKB-KW"/>
</dbReference>
<dbReference type="GO" id="GO:0009252">
    <property type="term" value="P:peptidoglycan biosynthetic process"/>
    <property type="evidence" value="ECO:0007669"/>
    <property type="project" value="UniProtKB-UniRule"/>
</dbReference>
<keyword evidence="4" id="KW-0963">Cytoplasm</keyword>
<comment type="pathway">
    <text evidence="4">Cell wall biogenesis; peptidoglycan biosynthesis.</text>
</comment>
<keyword evidence="4" id="KW-0133">Cell shape</keyword>
<dbReference type="SUPFAM" id="SSF52440">
    <property type="entry name" value="PreATP-grasp domain"/>
    <property type="match status" value="1"/>
</dbReference>
<comment type="catalytic activity">
    <reaction evidence="4">
        <text>2 D-alanine + ATP = D-alanyl-D-alanine + ADP + phosphate + H(+)</text>
        <dbReference type="Rhea" id="RHEA:11224"/>
        <dbReference type="ChEBI" id="CHEBI:15378"/>
        <dbReference type="ChEBI" id="CHEBI:30616"/>
        <dbReference type="ChEBI" id="CHEBI:43474"/>
        <dbReference type="ChEBI" id="CHEBI:57416"/>
        <dbReference type="ChEBI" id="CHEBI:57822"/>
        <dbReference type="ChEBI" id="CHEBI:456216"/>
        <dbReference type="EC" id="6.3.2.4"/>
    </reaction>
</comment>
<evidence type="ECO:0000256" key="3">
    <source>
        <dbReference type="ARBA" id="ARBA00023316"/>
    </source>
</evidence>
<evidence type="ECO:0000256" key="2">
    <source>
        <dbReference type="ARBA" id="ARBA00022598"/>
    </source>
</evidence>
<dbReference type="Pfam" id="PF07478">
    <property type="entry name" value="Dala_Dala_lig_C"/>
    <property type="match status" value="1"/>
</dbReference>
<sequence>MTASSEPLHVLVLAGGISHERDVSVRGGARLAEAIRHAGAQATVLEPNATLFDAITSAAPDVIWPVLHGASGEDGALRDVLELTGIPYVGSDPEAARLAWDKSTAKTLARRAGVATPDAAVFPRETFSELDATSVLGALAERLGLPLVLKPVKGGSAQGVSIITELDALPRALVDAYSYSDGLVVERHIEGTEVAVTIVDTGDGPQALPIVEISPVRGRYTYEARYTAGETDFYVPARLADDMAASVAQAAVTVHQTLGMREFSRIDFIVDAEGVPWFIDANVMPGVTETSLAPLAIHGTGRDEGEVYLDIARAAIARG</sequence>
<dbReference type="GO" id="GO:0071555">
    <property type="term" value="P:cell wall organization"/>
    <property type="evidence" value="ECO:0007669"/>
    <property type="project" value="UniProtKB-KW"/>
</dbReference>
<dbReference type="AlphaFoldDB" id="A0A7C8BQT8"/>
<dbReference type="InterPro" id="IPR011127">
    <property type="entry name" value="Dala_Dala_lig_N"/>
</dbReference>
<keyword evidence="3 4" id="KW-0961">Cell wall biogenesis/degradation</keyword>
<comment type="similarity">
    <text evidence="1 4">Belongs to the D-alanine--D-alanine ligase family.</text>
</comment>
<dbReference type="Pfam" id="PF01820">
    <property type="entry name" value="Dala_Dala_lig_N"/>
    <property type="match status" value="1"/>
</dbReference>
<keyword evidence="5" id="KW-0460">Magnesium</keyword>
<keyword evidence="5" id="KW-0464">Manganese</keyword>
<keyword evidence="6" id="KW-0067">ATP-binding</keyword>
<dbReference type="InterPro" id="IPR016185">
    <property type="entry name" value="PreATP-grasp_dom_sf"/>
</dbReference>
<comment type="subcellular location">
    <subcellularLocation>
        <location evidence="4">Cytoplasm</location>
    </subcellularLocation>
</comment>
<dbReference type="InterPro" id="IPR005905">
    <property type="entry name" value="D_ala_D_ala"/>
</dbReference>
<keyword evidence="5" id="KW-0479">Metal-binding</keyword>
<dbReference type="Gene3D" id="3.30.470.20">
    <property type="entry name" value="ATP-grasp fold, B domain"/>
    <property type="match status" value="1"/>
</dbReference>
<dbReference type="PANTHER" id="PTHR23132:SF23">
    <property type="entry name" value="D-ALANINE--D-ALANINE LIGASE B"/>
    <property type="match status" value="1"/>
</dbReference>
<keyword evidence="4" id="KW-0573">Peptidoglycan synthesis</keyword>
<comment type="caution">
    <text evidence="8">The sequence shown here is derived from an EMBL/GenBank/DDBJ whole genome shotgun (WGS) entry which is preliminary data.</text>
</comment>
<dbReference type="GO" id="GO:0005524">
    <property type="term" value="F:ATP binding"/>
    <property type="evidence" value="ECO:0007669"/>
    <property type="project" value="UniProtKB-UniRule"/>
</dbReference>
<dbReference type="Proteomes" id="UP000481339">
    <property type="component" value="Unassembled WGS sequence"/>
</dbReference>
<name>A0A7C8BQT8_9MICO</name>
<comment type="function">
    <text evidence="4">Cell wall formation.</text>
</comment>
<dbReference type="Gene3D" id="3.30.1490.20">
    <property type="entry name" value="ATP-grasp fold, A domain"/>
    <property type="match status" value="1"/>
</dbReference>
<dbReference type="EMBL" id="WBKA01000001">
    <property type="protein sequence ID" value="KAB1633589.1"/>
    <property type="molecule type" value="Genomic_DNA"/>
</dbReference>
<dbReference type="PIRSF" id="PIRSF039102">
    <property type="entry name" value="Ddl/VanB"/>
    <property type="match status" value="1"/>
</dbReference>
<dbReference type="PANTHER" id="PTHR23132">
    <property type="entry name" value="D-ALANINE--D-ALANINE LIGASE"/>
    <property type="match status" value="1"/>
</dbReference>
<dbReference type="GO" id="GO:0005737">
    <property type="term" value="C:cytoplasm"/>
    <property type="evidence" value="ECO:0007669"/>
    <property type="project" value="UniProtKB-SubCell"/>
</dbReference>
<dbReference type="HAMAP" id="MF_00047">
    <property type="entry name" value="Dala_Dala_lig"/>
    <property type="match status" value="1"/>
</dbReference>
<keyword evidence="6" id="KW-0547">Nucleotide-binding</keyword>
<comment type="cofactor">
    <cofactor evidence="5">
        <name>Mg(2+)</name>
        <dbReference type="ChEBI" id="CHEBI:18420"/>
    </cofactor>
    <cofactor evidence="5">
        <name>Mn(2+)</name>
        <dbReference type="ChEBI" id="CHEBI:29035"/>
    </cofactor>
    <text evidence="5">Binds 2 magnesium or manganese ions per subunit.</text>
</comment>
<evidence type="ECO:0000256" key="4">
    <source>
        <dbReference type="HAMAP-Rule" id="MF_00047"/>
    </source>
</evidence>
<evidence type="ECO:0000313" key="9">
    <source>
        <dbReference type="Proteomes" id="UP000481339"/>
    </source>
</evidence>
<dbReference type="InterPro" id="IPR011095">
    <property type="entry name" value="Dala_Dala_lig_C"/>
</dbReference>
<evidence type="ECO:0000256" key="5">
    <source>
        <dbReference type="PIRSR" id="PIRSR039102-3"/>
    </source>
</evidence>
<dbReference type="OrthoDB" id="9813261at2"/>
<dbReference type="RefSeq" id="WP_158035367.1">
    <property type="nucleotide sequence ID" value="NZ_BAAAZV010000006.1"/>
</dbReference>
<organism evidence="8 9">
    <name type="scientific">Pseudoclavibacter caeni</name>
    <dbReference type="NCBI Taxonomy" id="908846"/>
    <lineage>
        <taxon>Bacteria</taxon>
        <taxon>Bacillati</taxon>
        <taxon>Actinomycetota</taxon>
        <taxon>Actinomycetes</taxon>
        <taxon>Micrococcales</taxon>
        <taxon>Microbacteriaceae</taxon>
        <taxon>Pseudoclavibacter</taxon>
    </lineage>
</organism>
<accession>A0A7C8BQT8</accession>
<feature type="binding site" evidence="5">
    <location>
        <position position="267"/>
    </location>
    <ligand>
        <name>Mg(2+)</name>
        <dbReference type="ChEBI" id="CHEBI:18420"/>
        <label>1</label>
    </ligand>
</feature>
<evidence type="ECO:0000313" key="8">
    <source>
        <dbReference type="EMBL" id="KAB1633589.1"/>
    </source>
</evidence>
<dbReference type="SUPFAM" id="SSF56059">
    <property type="entry name" value="Glutathione synthetase ATP-binding domain-like"/>
    <property type="match status" value="1"/>
</dbReference>
<dbReference type="GO" id="GO:0008360">
    <property type="term" value="P:regulation of cell shape"/>
    <property type="evidence" value="ECO:0007669"/>
    <property type="project" value="UniProtKB-KW"/>
</dbReference>
<gene>
    <name evidence="4" type="primary">ddl</name>
    <name evidence="8" type="ORF">F8O02_01285</name>
</gene>
<dbReference type="NCBIfam" id="NF002378">
    <property type="entry name" value="PRK01372.1"/>
    <property type="match status" value="1"/>
</dbReference>
<feature type="domain" description="ATP-grasp" evidence="7">
    <location>
        <begin position="106"/>
        <end position="313"/>
    </location>
</feature>
<dbReference type="Gene3D" id="3.40.50.20">
    <property type="match status" value="1"/>
</dbReference>
<evidence type="ECO:0000256" key="1">
    <source>
        <dbReference type="ARBA" id="ARBA00010871"/>
    </source>
</evidence>
<proteinExistence type="inferred from homology"/>
<dbReference type="UniPathway" id="UPA00219"/>
<keyword evidence="2 4" id="KW-0436">Ligase</keyword>
<keyword evidence="9" id="KW-1185">Reference proteome</keyword>
<reference evidence="8 9" key="1">
    <citation type="submission" date="2019-09" db="EMBL/GenBank/DDBJ databases">
        <title>Phylogeny of genus Pseudoclavibacter and closely related genus.</title>
        <authorList>
            <person name="Li Y."/>
        </authorList>
    </citation>
    <scope>NUCLEOTIDE SEQUENCE [LARGE SCALE GENOMIC DNA]</scope>
    <source>
        <strain evidence="8 9">JCM 16921</strain>
    </source>
</reference>
<evidence type="ECO:0000259" key="7">
    <source>
        <dbReference type="PROSITE" id="PS50975"/>
    </source>
</evidence>
<dbReference type="InterPro" id="IPR013815">
    <property type="entry name" value="ATP_grasp_subdomain_1"/>
</dbReference>
<dbReference type="InterPro" id="IPR011761">
    <property type="entry name" value="ATP-grasp"/>
</dbReference>
<protein>
    <recommendedName>
        <fullName evidence="4">D-alanine--D-alanine ligase</fullName>
        <ecNumber evidence="4">6.3.2.4</ecNumber>
    </recommendedName>
    <alternativeName>
        <fullName evidence="4">D-Ala-D-Ala ligase</fullName>
    </alternativeName>
    <alternativeName>
        <fullName evidence="4">D-alanylalanine synthetase</fullName>
    </alternativeName>
</protein>
<dbReference type="EC" id="6.3.2.4" evidence="4"/>
<dbReference type="PROSITE" id="PS50975">
    <property type="entry name" value="ATP_GRASP"/>
    <property type="match status" value="1"/>
</dbReference>
<evidence type="ECO:0000256" key="6">
    <source>
        <dbReference type="PROSITE-ProRule" id="PRU00409"/>
    </source>
</evidence>
<dbReference type="GO" id="GO:0008716">
    <property type="term" value="F:D-alanine-D-alanine ligase activity"/>
    <property type="evidence" value="ECO:0007669"/>
    <property type="project" value="UniProtKB-UniRule"/>
</dbReference>